<dbReference type="EMBL" id="DVHC01000055">
    <property type="protein sequence ID" value="HIR59480.1"/>
    <property type="molecule type" value="Genomic_DNA"/>
</dbReference>
<dbReference type="PANTHER" id="PTHR30135">
    <property type="entry name" value="UNCHARACTERIZED PROTEIN YVCK-RELATED"/>
    <property type="match status" value="1"/>
</dbReference>
<dbReference type="SUPFAM" id="SSF142338">
    <property type="entry name" value="CofD-like"/>
    <property type="match status" value="1"/>
</dbReference>
<name>A0A9D1DUY9_9FIRM</name>
<reference evidence="3" key="1">
    <citation type="submission" date="2020-10" db="EMBL/GenBank/DDBJ databases">
        <authorList>
            <person name="Gilroy R."/>
        </authorList>
    </citation>
    <scope>NUCLEOTIDE SEQUENCE</scope>
    <source>
        <strain evidence="3">CHK184-20233</strain>
    </source>
</reference>
<dbReference type="GO" id="GO:0043743">
    <property type="term" value="F:LPPG:FO 2-phospho-L-lactate transferase activity"/>
    <property type="evidence" value="ECO:0007669"/>
    <property type="project" value="InterPro"/>
</dbReference>
<dbReference type="GO" id="GO:0005737">
    <property type="term" value="C:cytoplasm"/>
    <property type="evidence" value="ECO:0007669"/>
    <property type="project" value="UniProtKB-SubCell"/>
</dbReference>
<dbReference type="GO" id="GO:0008360">
    <property type="term" value="P:regulation of cell shape"/>
    <property type="evidence" value="ECO:0007669"/>
    <property type="project" value="UniProtKB-UniRule"/>
</dbReference>
<dbReference type="CDD" id="cd07187">
    <property type="entry name" value="YvcK_like"/>
    <property type="match status" value="1"/>
</dbReference>
<comment type="caution">
    <text evidence="3">The sequence shown here is derived from an EMBL/GenBank/DDBJ whole genome shotgun (WGS) entry which is preliminary data.</text>
</comment>
<comment type="subcellular location">
    <subcellularLocation>
        <location evidence="2">Cytoplasm</location>
    </subcellularLocation>
</comment>
<protein>
    <recommendedName>
        <fullName evidence="2">Putative gluconeogenesis factor</fullName>
    </recommendedName>
</protein>
<evidence type="ECO:0000256" key="2">
    <source>
        <dbReference type="HAMAP-Rule" id="MF_00973"/>
    </source>
</evidence>
<sequence>MNNKKIVVFGGGTGLSYLLKGLKDFPLDITAVITVSDDGRSTGKLREEFHAPAVGDIRQVLSSLSSTSDNIKKMLEYRFNTTSDLDGHALGNLILISLLNITGSLKESINELCTLLDIKNKVLPLTEDANVTLMAEMMDGSIVEGEASITKSEKKVKKLFYKEQPKVLEEVKTAIGEADLIIFSMGSIYTSLLPHLISTEVIECLDRTKAPIMYLCNIVTQPGETDDFTVSDHVNLINSYLGKHKLDAVIASNSKISEEMALRYSNKERKDPVKIDYPVLSKLDTEFIEADLLTIADGTLKHHSQRLSSLIFSYLMK</sequence>
<dbReference type="HAMAP" id="MF_00973">
    <property type="entry name" value="Gluconeogen_factor"/>
    <property type="match status" value="1"/>
</dbReference>
<evidence type="ECO:0000256" key="1">
    <source>
        <dbReference type="ARBA" id="ARBA00022490"/>
    </source>
</evidence>
<keyword evidence="1 2" id="KW-0963">Cytoplasm</keyword>
<proteinExistence type="inferred from homology"/>
<accession>A0A9D1DUY9</accession>
<comment type="function">
    <text evidence="2">Required for morphogenesis under gluconeogenic growth conditions.</text>
</comment>
<dbReference type="Gene3D" id="3.40.50.10680">
    <property type="entry name" value="CofD-like domains"/>
    <property type="match status" value="1"/>
</dbReference>
<reference evidence="3" key="2">
    <citation type="journal article" date="2021" name="PeerJ">
        <title>Extensive microbial diversity within the chicken gut microbiome revealed by metagenomics and culture.</title>
        <authorList>
            <person name="Gilroy R."/>
            <person name="Ravi A."/>
            <person name="Getino M."/>
            <person name="Pursley I."/>
            <person name="Horton D.L."/>
            <person name="Alikhan N.F."/>
            <person name="Baker D."/>
            <person name="Gharbi K."/>
            <person name="Hall N."/>
            <person name="Watson M."/>
            <person name="Adriaenssens E.M."/>
            <person name="Foster-Nyarko E."/>
            <person name="Jarju S."/>
            <person name="Secka A."/>
            <person name="Antonio M."/>
            <person name="Oren A."/>
            <person name="Chaudhuri R.R."/>
            <person name="La Ragione R."/>
            <person name="Hildebrand F."/>
            <person name="Pallen M.J."/>
        </authorList>
    </citation>
    <scope>NUCLEOTIDE SEQUENCE</scope>
    <source>
        <strain evidence="3">CHK184-20233</strain>
    </source>
</reference>
<organism evidence="3 4">
    <name type="scientific">Candidatus Onthousia excrementipullorum</name>
    <dbReference type="NCBI Taxonomy" id="2840884"/>
    <lineage>
        <taxon>Bacteria</taxon>
        <taxon>Bacillati</taxon>
        <taxon>Bacillota</taxon>
        <taxon>Bacilli</taxon>
        <taxon>Candidatus Onthousia</taxon>
    </lineage>
</organism>
<evidence type="ECO:0000313" key="3">
    <source>
        <dbReference type="EMBL" id="HIR59480.1"/>
    </source>
</evidence>
<dbReference type="PANTHER" id="PTHR30135:SF3">
    <property type="entry name" value="GLUCONEOGENESIS FACTOR-RELATED"/>
    <property type="match status" value="1"/>
</dbReference>
<dbReference type="InterPro" id="IPR010119">
    <property type="entry name" value="Gluconeogen_factor"/>
</dbReference>
<evidence type="ECO:0000313" key="4">
    <source>
        <dbReference type="Proteomes" id="UP000824232"/>
    </source>
</evidence>
<dbReference type="Proteomes" id="UP000824232">
    <property type="component" value="Unassembled WGS sequence"/>
</dbReference>
<dbReference type="AlphaFoldDB" id="A0A9D1DUY9"/>
<comment type="similarity">
    <text evidence="2">Belongs to the gluconeogenesis factor family.</text>
</comment>
<dbReference type="NCBIfam" id="TIGR01826">
    <property type="entry name" value="CofD_related"/>
    <property type="match status" value="1"/>
</dbReference>
<dbReference type="InterPro" id="IPR038136">
    <property type="entry name" value="CofD-like_dom_sf"/>
</dbReference>
<gene>
    <name evidence="3" type="ORF">IAB38_05455</name>
</gene>
<dbReference type="Pfam" id="PF01933">
    <property type="entry name" value="CofD"/>
    <property type="match status" value="1"/>
</dbReference>
<dbReference type="InterPro" id="IPR002882">
    <property type="entry name" value="CofD"/>
</dbReference>